<feature type="compositionally biased region" description="Basic and acidic residues" evidence="1">
    <location>
        <begin position="190"/>
        <end position="209"/>
    </location>
</feature>
<feature type="region of interest" description="Disordered" evidence="1">
    <location>
        <begin position="529"/>
        <end position="566"/>
    </location>
</feature>
<feature type="compositionally biased region" description="Polar residues" evidence="1">
    <location>
        <begin position="819"/>
        <end position="829"/>
    </location>
</feature>
<evidence type="ECO:0000313" key="2">
    <source>
        <dbReference type="EMBL" id="KID93069.1"/>
    </source>
</evidence>
<feature type="compositionally biased region" description="Polar residues" evidence="1">
    <location>
        <begin position="107"/>
        <end position="129"/>
    </location>
</feature>
<evidence type="ECO:0000256" key="1">
    <source>
        <dbReference type="SAM" id="MobiDB-lite"/>
    </source>
</evidence>
<feature type="region of interest" description="Disordered" evidence="1">
    <location>
        <begin position="382"/>
        <end position="490"/>
    </location>
</feature>
<organism evidence="2 3">
    <name type="scientific">Metarhizium guizhouense (strain ARSEF 977)</name>
    <dbReference type="NCBI Taxonomy" id="1276136"/>
    <lineage>
        <taxon>Eukaryota</taxon>
        <taxon>Fungi</taxon>
        <taxon>Dikarya</taxon>
        <taxon>Ascomycota</taxon>
        <taxon>Pezizomycotina</taxon>
        <taxon>Sordariomycetes</taxon>
        <taxon>Hypocreomycetidae</taxon>
        <taxon>Hypocreales</taxon>
        <taxon>Clavicipitaceae</taxon>
        <taxon>Metarhizium</taxon>
    </lineage>
</organism>
<feature type="region of interest" description="Disordered" evidence="1">
    <location>
        <begin position="614"/>
        <end position="874"/>
    </location>
</feature>
<feature type="compositionally biased region" description="Low complexity" evidence="1">
    <location>
        <begin position="44"/>
        <end position="53"/>
    </location>
</feature>
<dbReference type="AlphaFoldDB" id="A0A0B4ID51"/>
<feature type="region of interest" description="Disordered" evidence="1">
    <location>
        <begin position="186"/>
        <end position="266"/>
    </location>
</feature>
<feature type="compositionally biased region" description="Basic and acidic residues" evidence="1">
    <location>
        <begin position="658"/>
        <end position="669"/>
    </location>
</feature>
<dbReference type="EMBL" id="AZNH01000001">
    <property type="protein sequence ID" value="KID93069.1"/>
    <property type="molecule type" value="Genomic_DNA"/>
</dbReference>
<comment type="caution">
    <text evidence="2">The sequence shown here is derived from an EMBL/GenBank/DDBJ whole genome shotgun (WGS) entry which is preliminary data.</text>
</comment>
<feature type="compositionally biased region" description="Polar residues" evidence="1">
    <location>
        <begin position="437"/>
        <end position="454"/>
    </location>
</feature>
<accession>A0A0B4ID51</accession>
<protein>
    <submittedName>
        <fullName evidence="2">Uncharacterized protein</fullName>
    </submittedName>
</protein>
<reference evidence="2 3" key="1">
    <citation type="journal article" date="2014" name="Proc. Natl. Acad. Sci. U.S.A.">
        <title>Trajectory and genomic determinants of fungal-pathogen speciation and host adaptation.</title>
        <authorList>
            <person name="Hu X."/>
            <person name="Xiao G."/>
            <person name="Zheng P."/>
            <person name="Shang Y."/>
            <person name="Su Y."/>
            <person name="Zhang X."/>
            <person name="Liu X."/>
            <person name="Zhan S."/>
            <person name="St Leger R.J."/>
            <person name="Wang C."/>
        </authorList>
    </citation>
    <scope>NUCLEOTIDE SEQUENCE [LARGE SCALE GENOMIC DNA]</scope>
    <source>
        <strain evidence="2 3">ARSEF 977</strain>
    </source>
</reference>
<feature type="compositionally biased region" description="Polar residues" evidence="1">
    <location>
        <begin position="538"/>
        <end position="566"/>
    </location>
</feature>
<evidence type="ECO:0000313" key="3">
    <source>
        <dbReference type="Proteomes" id="UP000031192"/>
    </source>
</evidence>
<feature type="compositionally biased region" description="Basic and acidic residues" evidence="1">
    <location>
        <begin position="409"/>
        <end position="436"/>
    </location>
</feature>
<feature type="compositionally biased region" description="Basic and acidic residues" evidence="1">
    <location>
        <begin position="847"/>
        <end position="861"/>
    </location>
</feature>
<proteinExistence type="predicted"/>
<feature type="compositionally biased region" description="Polar residues" evidence="1">
    <location>
        <begin position="469"/>
        <end position="490"/>
    </location>
</feature>
<dbReference type="OrthoDB" id="5244050at2759"/>
<sequence>MARFSFSFTGRKKQNVPPPPTGPRMSKAHKILGSTPLNIDAPGSWDDVSSLTTSDDRSTTTGASYSESELRGHEYEHRVAIARSDEDWGEESDIISHPLKLDAISFGNPTESVRTDTTGALRKSQSSSTIRSWYDKSKLPLSISQQTSSSAIAKGLPPNFQPGLSPAGVEEGFRPRKKPAKLMFSRTARKGSDSTCKDPVAESGLDRMLRSPSIISSFSVMSTRSRESRRFRKKHTKEDPPSPIPDPPRPVTSGSNRIGRGNTRELPSLYSHYEQMSLRNVMRQKSTPSLTMTENGILTLQNVTEVPYDGHEEEVAVHQRQKPASQNPKLTIFPKADLQSSSPERSVTRCHTKTSKASKSLKSLDRSLEGADLLQTSVLMLSSDSEEDDAEPRPTVVRPSAPAPLRKPSKLEARAPPLEECRPKMVSDPKPSEERASQSTKLGKRTSVSASNTYVARPSPENRLRAPTAMSSRSGTPLRSFSPAISSPRTSVMSYSSVNSGMTWQGKPGYGVQEARAMTVLPAWRSPGAELEEKQDEASNTTSRVSRQPILNQTSSTDQLTPPLSPTSVDFYVGSAHSSIDGPGSHSRLIAVTHQEEVLLSALRQKQQAMRRASMSQVSEESEVDSVAGIKGQPENCRREQQGMESDMSSDDAQTLAKEGHRKEHRTKESQTTITGSTFEFGFPAPPSFKEDTNAHNEQSPGRLESSGVHPPIQTEGIVLRSDSIPTSPVGPPPTLALPKLPKHARNSKSLPSRDNDSTQSQRDVTLYFDDSEPSPDLSDIQGWESATAPTTNAVSPDAPLAISWPEHEGGQASGKQVPPSSKLESQSFLYCDGFSGLNVRNQAPNQEKEATPSGDKDIPRPDSPISPEAFPAVPARRVTLGNMARLSAVGPSLFTTAGAPGRRGDDD</sequence>
<feature type="compositionally biased region" description="Pro residues" evidence="1">
    <location>
        <begin position="241"/>
        <end position="250"/>
    </location>
</feature>
<feature type="region of interest" description="Disordered" evidence="1">
    <location>
        <begin position="105"/>
        <end position="129"/>
    </location>
</feature>
<feature type="region of interest" description="Disordered" evidence="1">
    <location>
        <begin position="318"/>
        <end position="364"/>
    </location>
</feature>
<keyword evidence="3" id="KW-1185">Reference proteome</keyword>
<feature type="compositionally biased region" description="Low complexity" evidence="1">
    <location>
        <begin position="210"/>
        <end position="223"/>
    </location>
</feature>
<feature type="region of interest" description="Disordered" evidence="1">
    <location>
        <begin position="1"/>
        <end position="71"/>
    </location>
</feature>
<dbReference type="HOGENOM" id="CLU_009274_1_0_1"/>
<feature type="region of interest" description="Disordered" evidence="1">
    <location>
        <begin position="887"/>
        <end position="908"/>
    </location>
</feature>
<dbReference type="Proteomes" id="UP000031192">
    <property type="component" value="Unassembled WGS sequence"/>
</dbReference>
<name>A0A0B4ID51_METGA</name>
<gene>
    <name evidence="2" type="ORF">MGU_00658</name>
</gene>